<proteinExistence type="predicted"/>
<accession>A0A645CEW1</accession>
<feature type="region of interest" description="Disordered" evidence="1">
    <location>
        <begin position="45"/>
        <end position="69"/>
    </location>
</feature>
<evidence type="ECO:0000313" key="2">
    <source>
        <dbReference type="EMBL" id="MPM75392.1"/>
    </source>
</evidence>
<sequence>MPRQILQHFWREAGHYHRKCAAYGNQNTGRVQKVFKLFNADGKSAGGVGGKHHARDHNAHGHYRADNIG</sequence>
<dbReference type="AlphaFoldDB" id="A0A645CEW1"/>
<protein>
    <submittedName>
        <fullName evidence="2">Uncharacterized protein</fullName>
    </submittedName>
</protein>
<comment type="caution">
    <text evidence="2">The sequence shown here is derived from an EMBL/GenBank/DDBJ whole genome shotgun (WGS) entry which is preliminary data.</text>
</comment>
<gene>
    <name evidence="2" type="ORF">SDC9_122384</name>
</gene>
<evidence type="ECO:0000256" key="1">
    <source>
        <dbReference type="SAM" id="MobiDB-lite"/>
    </source>
</evidence>
<name>A0A645CEW1_9ZZZZ</name>
<dbReference type="EMBL" id="VSSQ01026596">
    <property type="protein sequence ID" value="MPM75392.1"/>
    <property type="molecule type" value="Genomic_DNA"/>
</dbReference>
<reference evidence="2" key="1">
    <citation type="submission" date="2019-08" db="EMBL/GenBank/DDBJ databases">
        <authorList>
            <person name="Kucharzyk K."/>
            <person name="Murdoch R.W."/>
            <person name="Higgins S."/>
            <person name="Loffler F."/>
        </authorList>
    </citation>
    <scope>NUCLEOTIDE SEQUENCE</scope>
</reference>
<organism evidence="2">
    <name type="scientific">bioreactor metagenome</name>
    <dbReference type="NCBI Taxonomy" id="1076179"/>
    <lineage>
        <taxon>unclassified sequences</taxon>
        <taxon>metagenomes</taxon>
        <taxon>ecological metagenomes</taxon>
    </lineage>
</organism>
<feature type="compositionally biased region" description="Basic and acidic residues" evidence="1">
    <location>
        <begin position="56"/>
        <end position="69"/>
    </location>
</feature>